<dbReference type="Pfam" id="PF04464">
    <property type="entry name" value="Glyphos_transf"/>
    <property type="match status" value="1"/>
</dbReference>
<dbReference type="PANTHER" id="PTHR37316:SF3">
    <property type="entry name" value="TEICHOIC ACID GLYCEROL-PHOSPHATE TRANSFERASE"/>
    <property type="match status" value="1"/>
</dbReference>
<dbReference type="Gene3D" id="3.40.50.12580">
    <property type="match status" value="1"/>
</dbReference>
<dbReference type="InterPro" id="IPR043148">
    <property type="entry name" value="TagF_C"/>
</dbReference>
<protein>
    <submittedName>
        <fullName evidence="1">CDP-Glycerol:Poly(Glycerophosphate) glycerophosphotransferase</fullName>
    </submittedName>
</protein>
<dbReference type="STRING" id="1499687.BN1080_00513"/>
<dbReference type="InterPro" id="IPR007554">
    <property type="entry name" value="Glycerophosphate_synth"/>
</dbReference>
<accession>A0A098EIG9</accession>
<organism evidence="1 2">
    <name type="scientific">Planococcus massiliensis</name>
    <dbReference type="NCBI Taxonomy" id="1499687"/>
    <lineage>
        <taxon>Bacteria</taxon>
        <taxon>Bacillati</taxon>
        <taxon>Bacillota</taxon>
        <taxon>Bacilli</taxon>
        <taxon>Bacillales</taxon>
        <taxon>Caryophanaceae</taxon>
        <taxon>Planococcus</taxon>
    </lineage>
</organism>
<dbReference type="OrthoDB" id="396512at2"/>
<dbReference type="RefSeq" id="WP_052650230.1">
    <property type="nucleotide sequence ID" value="NZ_CCXS01000001.1"/>
</dbReference>
<keyword evidence="2" id="KW-1185">Reference proteome</keyword>
<reference evidence="1 2" key="1">
    <citation type="submission" date="2014-09" db="EMBL/GenBank/DDBJ databases">
        <authorList>
            <person name="Urmite Genomes Urmite Genomes"/>
        </authorList>
    </citation>
    <scope>NUCLEOTIDE SEQUENCE [LARGE SCALE GENOMIC DNA]</scope>
    <source>
        <strain evidence="1 2">ES2</strain>
    </source>
</reference>
<name>A0A098EIG9_9BACL</name>
<dbReference type="EMBL" id="CCXS01000001">
    <property type="protein sequence ID" value="CEG21600.1"/>
    <property type="molecule type" value="Genomic_DNA"/>
</dbReference>
<dbReference type="GO" id="GO:0047355">
    <property type="term" value="F:CDP-glycerol glycerophosphotransferase activity"/>
    <property type="evidence" value="ECO:0007669"/>
    <property type="project" value="InterPro"/>
</dbReference>
<gene>
    <name evidence="1" type="ORF">BN1080_00513</name>
</gene>
<dbReference type="InterPro" id="IPR051612">
    <property type="entry name" value="Teichoic_Acid_Biosynth"/>
</dbReference>
<evidence type="ECO:0000313" key="2">
    <source>
        <dbReference type="Proteomes" id="UP000043699"/>
    </source>
</evidence>
<dbReference type="GO" id="GO:0016020">
    <property type="term" value="C:membrane"/>
    <property type="evidence" value="ECO:0007669"/>
    <property type="project" value="InterPro"/>
</dbReference>
<proteinExistence type="predicted"/>
<sequence>MSVTLKEKGKLDPLKVFLKVSAAYLLTRLSARKEKKKIVLVGGNLGEKYEDNASVFHTYLTKNHSDKVTAYWMYDSNTTYALNGKIPNAVPLGSFKNYLLFFRADYTFHGHSLMYDIAPSVDKFLFLNKKTVITHISHGIEGFKKILIQKEDVPLLKRTDYFNCASEYEKELKLTEWKMPENKLIVTGFPRFDRYPTNRPSKQVKSILMMMTWREWLYGLSEEEFLDSAYFKNTVGIIQHKGIRELLNRNGVVMQIALHPFMKKFENYFTSLDDSESSIEFLDSQRVSIERSIQETDMLLTDITSVSWDFLYQNKPIIFNLFDQEEYETKRGSYLDLDKDLYGYKAVTVEEVYACLSNIIEGGINTNEWYPLAPKYIDFFDQHNCERLAQRVLGVA</sequence>
<dbReference type="PANTHER" id="PTHR37316">
    <property type="entry name" value="TEICHOIC ACID GLYCEROL-PHOSPHATE PRIMASE"/>
    <property type="match status" value="1"/>
</dbReference>
<evidence type="ECO:0000313" key="1">
    <source>
        <dbReference type="EMBL" id="CEG21600.1"/>
    </source>
</evidence>
<dbReference type="AlphaFoldDB" id="A0A098EIG9"/>
<keyword evidence="1" id="KW-0808">Transferase</keyword>
<dbReference type="Proteomes" id="UP000043699">
    <property type="component" value="Unassembled WGS sequence"/>
</dbReference>
<dbReference type="SUPFAM" id="SSF53756">
    <property type="entry name" value="UDP-Glycosyltransferase/glycogen phosphorylase"/>
    <property type="match status" value="1"/>
</dbReference>